<evidence type="ECO:0000313" key="2">
    <source>
        <dbReference type="EMBL" id="SHJ92570.1"/>
    </source>
</evidence>
<dbReference type="EMBL" id="FQZG01000109">
    <property type="protein sequence ID" value="SHJ92570.1"/>
    <property type="molecule type" value="Genomic_DNA"/>
</dbReference>
<dbReference type="STRING" id="1123357.SAMN02745244_03592"/>
<dbReference type="InterPro" id="IPR001509">
    <property type="entry name" value="Epimerase_deHydtase"/>
</dbReference>
<evidence type="ECO:0000313" key="3">
    <source>
        <dbReference type="Proteomes" id="UP000184512"/>
    </source>
</evidence>
<dbReference type="Proteomes" id="UP000184512">
    <property type="component" value="Unassembled WGS sequence"/>
</dbReference>
<keyword evidence="3" id="KW-1185">Reference proteome</keyword>
<reference evidence="2 3" key="1">
    <citation type="submission" date="2016-11" db="EMBL/GenBank/DDBJ databases">
        <authorList>
            <person name="Jaros S."/>
            <person name="Januszkiewicz K."/>
            <person name="Wedrychowicz H."/>
        </authorList>
    </citation>
    <scope>NUCLEOTIDE SEQUENCE [LARGE SCALE GENOMIC DNA]</scope>
    <source>
        <strain evidence="2 3">DSM 12906</strain>
    </source>
</reference>
<dbReference type="InterPro" id="IPR036291">
    <property type="entry name" value="NAD(P)-bd_dom_sf"/>
</dbReference>
<dbReference type="Gene3D" id="3.40.50.720">
    <property type="entry name" value="NAD(P)-binding Rossmann-like Domain"/>
    <property type="match status" value="1"/>
</dbReference>
<protein>
    <submittedName>
        <fullName evidence="2">Nucleoside-diphosphate-sugar epimerase</fullName>
    </submittedName>
</protein>
<organism evidence="2 3">
    <name type="scientific">Tessaracoccus bendigoensis DSM 12906</name>
    <dbReference type="NCBI Taxonomy" id="1123357"/>
    <lineage>
        <taxon>Bacteria</taxon>
        <taxon>Bacillati</taxon>
        <taxon>Actinomycetota</taxon>
        <taxon>Actinomycetes</taxon>
        <taxon>Propionibacteriales</taxon>
        <taxon>Propionibacteriaceae</taxon>
        <taxon>Tessaracoccus</taxon>
    </lineage>
</organism>
<evidence type="ECO:0000259" key="1">
    <source>
        <dbReference type="Pfam" id="PF01370"/>
    </source>
</evidence>
<dbReference type="PANTHER" id="PTHR43245">
    <property type="entry name" value="BIFUNCTIONAL POLYMYXIN RESISTANCE PROTEIN ARNA"/>
    <property type="match status" value="1"/>
</dbReference>
<dbReference type="CDD" id="cd08946">
    <property type="entry name" value="SDR_e"/>
    <property type="match status" value="1"/>
</dbReference>
<dbReference type="PANTHER" id="PTHR43245:SF51">
    <property type="entry name" value="SHORT CHAIN DEHYDROGENASE_REDUCTASE FAMILY 42E, MEMBER 2"/>
    <property type="match status" value="1"/>
</dbReference>
<feature type="domain" description="NAD-dependent epimerase/dehydratase" evidence="1">
    <location>
        <begin position="1"/>
        <end position="210"/>
    </location>
</feature>
<gene>
    <name evidence="2" type="ORF">SAMN02745244_03592</name>
</gene>
<dbReference type="InterPro" id="IPR050177">
    <property type="entry name" value="Lipid_A_modif_metabolic_enz"/>
</dbReference>
<dbReference type="SUPFAM" id="SSF51735">
    <property type="entry name" value="NAD(P)-binding Rossmann-fold domains"/>
    <property type="match status" value="1"/>
</dbReference>
<name>A0A1M6NA05_9ACTN</name>
<dbReference type="Pfam" id="PF01370">
    <property type="entry name" value="Epimerase"/>
    <property type="match status" value="1"/>
</dbReference>
<dbReference type="AlphaFoldDB" id="A0A1M6NA05"/>
<sequence length="303" mass="32513">MVVTGASGYVGTHIVDALLGAGHQVLALSRRPVPERPGLRWLHWDLTQTAPSDLPEATAVVHAAAHVNDWDPWPVQQRVTVNGTARVLAAFPTARIVLVSSCSVYPLVKGLVDESVPPTTRPLSPYPRAKIAQEELVGARPGSLILRPHAVYGPGDPTLLPRLSAARVFGRFLVPSGRRTLVHLTHVDLLAAACVAAVERPEVTGIVNVADADALPALDIVRAISTANGWPERPLLLGEALTWTIAVALEAWGHASPARKHPLLTRYSASHVARSRIFVTTRLDRDLGVAPTAPRLSTWTLEP</sequence>
<proteinExistence type="predicted"/>
<accession>A0A1M6NA05</accession>